<dbReference type="AlphaFoldDB" id="A0A1K9ZFD9"/>
<evidence type="ECO:0000313" key="1">
    <source>
        <dbReference type="EMBL" id="SGY93717.1"/>
    </source>
</evidence>
<organism evidence="1 2">
    <name type="scientific">Moritella viscosa</name>
    <dbReference type="NCBI Taxonomy" id="80854"/>
    <lineage>
        <taxon>Bacteria</taxon>
        <taxon>Pseudomonadati</taxon>
        <taxon>Pseudomonadota</taxon>
        <taxon>Gammaproteobacteria</taxon>
        <taxon>Alteromonadales</taxon>
        <taxon>Moritellaceae</taxon>
        <taxon>Moritella</taxon>
    </lineage>
</organism>
<dbReference type="RefSeq" id="WP_075518093.1">
    <property type="nucleotide sequence ID" value="NZ_FPLD01000046.1"/>
</dbReference>
<gene>
    <name evidence="1" type="ORF">NVI5450_1508</name>
</gene>
<reference evidence="1 2" key="1">
    <citation type="submission" date="2016-11" db="EMBL/GenBank/DDBJ databases">
        <authorList>
            <person name="Jaros S."/>
            <person name="Januszkiewicz K."/>
            <person name="Wedrychowicz H."/>
        </authorList>
    </citation>
    <scope>NUCLEOTIDE SEQUENCE [LARGE SCALE GENOMIC DNA]</scope>
    <source>
        <strain evidence="1">NVI 5450</strain>
    </source>
</reference>
<dbReference type="OrthoDB" id="6406402at2"/>
<accession>A0A1K9ZFD9</accession>
<dbReference type="EMBL" id="FPLD01000046">
    <property type="protein sequence ID" value="SGY93717.1"/>
    <property type="molecule type" value="Genomic_DNA"/>
</dbReference>
<sequence length="299" mass="35012">MIVRHEINEQEMIDIFDQFAASIIDGYPCEELTEYLHEAVRELSVDQTAIMPRSDFTYIVEDFIDCFTFDDENGGYIFAFEDMYFHGNTKVIKEKVVTTSRSEAYRDLWDMVYRVARTEKYNKGENALHLVNLILRATRKSINESAVNIDDVILMIEKTVDISLQDKKFRTLSELRRFELEQDAKRLAKETEMVAAFEELLLKSKSATSPLQTWKLFYRAQRVGKSWRHHGYWLINSDRNLVGQAYISEMKKCVMNIFYQRWVISKIGTRLCQLKLKSTNPLVSYTGNVADLIDDDLPF</sequence>
<evidence type="ECO:0000313" key="2">
    <source>
        <dbReference type="Proteomes" id="UP000183794"/>
    </source>
</evidence>
<dbReference type="Proteomes" id="UP000183794">
    <property type="component" value="Unassembled WGS sequence"/>
</dbReference>
<protein>
    <submittedName>
        <fullName evidence="1">Uncharacterized protein</fullName>
    </submittedName>
</protein>
<proteinExistence type="predicted"/>
<name>A0A1K9ZFD9_9GAMM</name>